<dbReference type="InterPro" id="IPR036881">
    <property type="entry name" value="Glyco_hydro_3_C_sf"/>
</dbReference>
<dbReference type="InterPro" id="IPR050288">
    <property type="entry name" value="Cellulose_deg_GH3"/>
</dbReference>
<dbReference type="AlphaFoldDB" id="A0A1H2YMA1"/>
<feature type="domain" description="Fibronectin type III-like" evidence="5">
    <location>
        <begin position="672"/>
        <end position="743"/>
    </location>
</feature>
<dbReference type="PANTHER" id="PTHR42715">
    <property type="entry name" value="BETA-GLUCOSIDASE"/>
    <property type="match status" value="1"/>
</dbReference>
<dbReference type="Gene3D" id="3.20.20.300">
    <property type="entry name" value="Glycoside hydrolase, family 3, N-terminal domain"/>
    <property type="match status" value="1"/>
</dbReference>
<keyword evidence="4" id="KW-0326">Glycosidase</keyword>
<sequence>MKKSLLIVPLAMVVLSCNTKKEEETAKTDSQQVEEWLSQMTLEEKASIVVGNGMNMPGGDAPIGQSKDKVEGAAGSTFAVKHLGIPSLTLADGPAGLRISPTREGTDETFYATAFPIATLLASSWDTELVKEVGNAMGEEVKEYGVDILLAPGMNIHRNPLAGRNFEYYSEDPLVTGKMAAAMVNGIESNGVGTSIKHFVANNQETNRMQVNAVVGERALREIYLRGFEIAVKESQPWTVMSSYNKLNGKYTSQNRELLETILRDEWGFEGLVVTDWFAGDDAVEQMKAGNDLIMPGSQANRETIMKAVEEGNLSMEQLDENVKRILNIVHRSPVNEDYAYSNKPDLKQHAEVARRAASEGTILLKNDDGVLPLQTDGLKIAAFGNGSYEFVAGGTGSGDVNEAYVVSLVEGLSNAGIPVEPSLQEVYEAFIAEEKAKLPEKEFFFSLLPPINERPLQTSEVTDIASKTDIALVTLGRNSGEFQDRQAPGDYYLTDAELDMIDKVSKTYHAQGKKVVMLLNIGNVVETASWSDKVDALVLAWQGGQEAGNALTDVLTGKVNPSGKLTTTFGIKYEDNFSATDFPGVEVPGAEEVRMGPISMGKPSEAEYNDGIFVGYRYYQSNDLPVAYPFGYGLSYTTFGYSDFSLDKTEFQENISATITVTNTGDVAGKEVVQLYVSAPGESMEKPKMELKGFAKTKVLAPGESQTITISLNGKDLASFDADKNAWMVEAGDYTVKIGASILNIKDEKGFAVPSEIEVEKVNDVLHPESIMPES</sequence>
<dbReference type="OrthoDB" id="9805821at2"/>
<dbReference type="Pfam" id="PF14310">
    <property type="entry name" value="Fn3-like"/>
    <property type="match status" value="1"/>
</dbReference>
<evidence type="ECO:0000256" key="2">
    <source>
        <dbReference type="ARBA" id="ARBA00022801"/>
    </source>
</evidence>
<name>A0A1H2YMA1_9FLAO</name>
<dbReference type="InterPro" id="IPR001764">
    <property type="entry name" value="Glyco_hydro_3_N"/>
</dbReference>
<dbReference type="Pfam" id="PF01915">
    <property type="entry name" value="Glyco_hydro_3_C"/>
    <property type="match status" value="1"/>
</dbReference>
<dbReference type="InterPro" id="IPR019800">
    <property type="entry name" value="Glyco_hydro_3_AS"/>
</dbReference>
<proteinExistence type="inferred from homology"/>
<comment type="similarity">
    <text evidence="1 4">Belongs to the glycosyl hydrolase 3 family.</text>
</comment>
<keyword evidence="2 4" id="KW-0378">Hydrolase</keyword>
<dbReference type="GO" id="GO:0005975">
    <property type="term" value="P:carbohydrate metabolic process"/>
    <property type="evidence" value="ECO:0007669"/>
    <property type="project" value="InterPro"/>
</dbReference>
<evidence type="ECO:0000259" key="5">
    <source>
        <dbReference type="SMART" id="SM01217"/>
    </source>
</evidence>
<dbReference type="SUPFAM" id="SSF51445">
    <property type="entry name" value="(Trans)glycosidases"/>
    <property type="match status" value="1"/>
</dbReference>
<evidence type="ECO:0000256" key="1">
    <source>
        <dbReference type="ARBA" id="ARBA00005336"/>
    </source>
</evidence>
<reference evidence="7" key="1">
    <citation type="submission" date="2016-10" db="EMBL/GenBank/DDBJ databases">
        <authorList>
            <person name="Varghese N."/>
            <person name="Submissions S."/>
        </authorList>
    </citation>
    <scope>NUCLEOTIDE SEQUENCE [LARGE SCALE GENOMIC DNA]</scope>
    <source>
        <strain evidence="7">DSM 25030</strain>
    </source>
</reference>
<dbReference type="Gene3D" id="2.60.40.10">
    <property type="entry name" value="Immunoglobulins"/>
    <property type="match status" value="1"/>
</dbReference>
<dbReference type="Pfam" id="PF00933">
    <property type="entry name" value="Glyco_hydro_3"/>
    <property type="match status" value="1"/>
</dbReference>
<gene>
    <name evidence="6" type="ORF">SAMN04487892_3115</name>
</gene>
<dbReference type="EMBL" id="FNMY01000006">
    <property type="protein sequence ID" value="SDX06287.1"/>
    <property type="molecule type" value="Genomic_DNA"/>
</dbReference>
<dbReference type="InterPro" id="IPR002772">
    <property type="entry name" value="Glyco_hydro_3_C"/>
</dbReference>
<dbReference type="Gene3D" id="3.40.50.1700">
    <property type="entry name" value="Glycoside hydrolase family 3 C-terminal domain"/>
    <property type="match status" value="1"/>
</dbReference>
<dbReference type="PROSITE" id="PS51257">
    <property type="entry name" value="PROKAR_LIPOPROTEIN"/>
    <property type="match status" value="1"/>
</dbReference>
<dbReference type="PRINTS" id="PR00133">
    <property type="entry name" value="GLHYDRLASE3"/>
</dbReference>
<dbReference type="FunFam" id="2.60.40.10:FF:000495">
    <property type="entry name" value="Periplasmic beta-glucosidase"/>
    <property type="match status" value="1"/>
</dbReference>
<evidence type="ECO:0000313" key="6">
    <source>
        <dbReference type="EMBL" id="SDX06287.1"/>
    </source>
</evidence>
<dbReference type="SUPFAM" id="SSF52279">
    <property type="entry name" value="Beta-D-glucan exohydrolase, C-terminal domain"/>
    <property type="match status" value="1"/>
</dbReference>
<keyword evidence="7" id="KW-1185">Reference proteome</keyword>
<dbReference type="PROSITE" id="PS00775">
    <property type="entry name" value="GLYCOSYL_HYDROL_F3"/>
    <property type="match status" value="1"/>
</dbReference>
<keyword evidence="3" id="KW-0119">Carbohydrate metabolism</keyword>
<dbReference type="InterPro" id="IPR036962">
    <property type="entry name" value="Glyco_hydro_3_N_sf"/>
</dbReference>
<dbReference type="InterPro" id="IPR026891">
    <property type="entry name" value="Fn3-like"/>
</dbReference>
<dbReference type="InterPro" id="IPR017853">
    <property type="entry name" value="GH"/>
</dbReference>
<dbReference type="RefSeq" id="WP_090298852.1">
    <property type="nucleotide sequence ID" value="NZ_FNKI01000005.1"/>
</dbReference>
<dbReference type="GO" id="GO:0008422">
    <property type="term" value="F:beta-glucosidase activity"/>
    <property type="evidence" value="ECO:0007669"/>
    <property type="project" value="UniProtKB-ARBA"/>
</dbReference>
<dbReference type="STRING" id="1073328.SAMN05216294_3149"/>
<dbReference type="PANTHER" id="PTHR42715:SF10">
    <property type="entry name" value="BETA-GLUCOSIDASE"/>
    <property type="match status" value="1"/>
</dbReference>
<protein>
    <submittedName>
        <fullName evidence="6">Beta-glucosidase</fullName>
    </submittedName>
</protein>
<dbReference type="Proteomes" id="UP000199592">
    <property type="component" value="Unassembled WGS sequence"/>
</dbReference>
<evidence type="ECO:0000256" key="4">
    <source>
        <dbReference type="RuleBase" id="RU361161"/>
    </source>
</evidence>
<organism evidence="6 7">
    <name type="scientific">Flagellimonas zhangzhouensis</name>
    <dbReference type="NCBI Taxonomy" id="1073328"/>
    <lineage>
        <taxon>Bacteria</taxon>
        <taxon>Pseudomonadati</taxon>
        <taxon>Bacteroidota</taxon>
        <taxon>Flavobacteriia</taxon>
        <taxon>Flavobacteriales</taxon>
        <taxon>Flavobacteriaceae</taxon>
        <taxon>Flagellimonas</taxon>
    </lineage>
</organism>
<accession>A0A1H2YMA1</accession>
<dbReference type="InterPro" id="IPR013783">
    <property type="entry name" value="Ig-like_fold"/>
</dbReference>
<dbReference type="SMART" id="SM01217">
    <property type="entry name" value="Fn3_like"/>
    <property type="match status" value="1"/>
</dbReference>
<evidence type="ECO:0000256" key="3">
    <source>
        <dbReference type="ARBA" id="ARBA00023277"/>
    </source>
</evidence>
<evidence type="ECO:0000313" key="7">
    <source>
        <dbReference type="Proteomes" id="UP000199592"/>
    </source>
</evidence>